<comment type="caution">
    <text evidence="1">The sequence shown here is derived from an EMBL/GenBank/DDBJ whole genome shotgun (WGS) entry which is preliminary data.</text>
</comment>
<protein>
    <recommendedName>
        <fullName evidence="3">HEAT repeat domain-containing protein</fullName>
    </recommendedName>
</protein>
<evidence type="ECO:0008006" key="3">
    <source>
        <dbReference type="Google" id="ProtNLM"/>
    </source>
</evidence>
<keyword evidence="2" id="KW-1185">Reference proteome</keyword>
<dbReference type="RefSeq" id="WP_151757058.1">
    <property type="nucleotide sequence ID" value="NZ_BKZW01000001.1"/>
</dbReference>
<evidence type="ECO:0000313" key="2">
    <source>
        <dbReference type="Proteomes" id="UP000326912"/>
    </source>
</evidence>
<dbReference type="Proteomes" id="UP000326912">
    <property type="component" value="Unassembled WGS sequence"/>
</dbReference>
<proteinExistence type="predicted"/>
<accession>A0A5J4KQ06</accession>
<dbReference type="EMBL" id="BKZW01000001">
    <property type="protein sequence ID" value="GER89282.1"/>
    <property type="molecule type" value="Genomic_DNA"/>
</dbReference>
<reference evidence="1 2" key="1">
    <citation type="submission" date="2019-10" db="EMBL/GenBank/DDBJ databases">
        <title>Dictyobacter vulcani sp. nov., within the class Ktedonobacteria, isolated from soil of volcanic Mt. Zao.</title>
        <authorList>
            <person name="Zheng Y."/>
            <person name="Wang C.M."/>
            <person name="Sakai Y."/>
            <person name="Abe K."/>
            <person name="Yokota A."/>
            <person name="Yabe S."/>
        </authorList>
    </citation>
    <scope>NUCLEOTIDE SEQUENCE [LARGE SCALE GENOMIC DNA]</scope>
    <source>
        <strain evidence="1 2">W12</strain>
    </source>
</reference>
<evidence type="ECO:0000313" key="1">
    <source>
        <dbReference type="EMBL" id="GER89282.1"/>
    </source>
</evidence>
<sequence>MPRGRKGSPQESVDSILLALSRREDIDAETMSHYLDRLDQEWAEGAREKVLHLLRSNDPMAQAAALRILAELATDFDIEGL</sequence>
<dbReference type="AlphaFoldDB" id="A0A5J4KQ06"/>
<name>A0A5J4KQ06_9CHLR</name>
<gene>
    <name evidence="1" type="ORF">KDW_34440</name>
</gene>
<organism evidence="1 2">
    <name type="scientific">Dictyobacter vulcani</name>
    <dbReference type="NCBI Taxonomy" id="2607529"/>
    <lineage>
        <taxon>Bacteria</taxon>
        <taxon>Bacillati</taxon>
        <taxon>Chloroflexota</taxon>
        <taxon>Ktedonobacteria</taxon>
        <taxon>Ktedonobacterales</taxon>
        <taxon>Dictyobacteraceae</taxon>
        <taxon>Dictyobacter</taxon>
    </lineage>
</organism>